<evidence type="ECO:0000313" key="1">
    <source>
        <dbReference type="EMBL" id="OCK87175.1"/>
    </source>
</evidence>
<proteinExistence type="predicted"/>
<organism evidence="1 2">
    <name type="scientific">Cenococcum geophilum 1.58</name>
    <dbReference type="NCBI Taxonomy" id="794803"/>
    <lineage>
        <taxon>Eukaryota</taxon>
        <taxon>Fungi</taxon>
        <taxon>Dikarya</taxon>
        <taxon>Ascomycota</taxon>
        <taxon>Pezizomycotina</taxon>
        <taxon>Dothideomycetes</taxon>
        <taxon>Pleosporomycetidae</taxon>
        <taxon>Gloniales</taxon>
        <taxon>Gloniaceae</taxon>
        <taxon>Cenococcum</taxon>
    </lineage>
</organism>
<name>A0ACC8ELY8_9PEZI</name>
<accession>A0ACC8ELY8</accession>
<gene>
    <name evidence="1" type="ORF">K441DRAFT_671158</name>
</gene>
<protein>
    <submittedName>
        <fullName evidence="1">Uncharacterized protein</fullName>
    </submittedName>
</protein>
<dbReference type="Proteomes" id="UP000250078">
    <property type="component" value="Unassembled WGS sequence"/>
</dbReference>
<dbReference type="EMBL" id="KV748266">
    <property type="protein sequence ID" value="OCK87175.1"/>
    <property type="molecule type" value="Genomic_DNA"/>
</dbReference>
<evidence type="ECO:0000313" key="2">
    <source>
        <dbReference type="Proteomes" id="UP000250078"/>
    </source>
</evidence>
<reference evidence="1 2" key="1">
    <citation type="journal article" date="2016" name="Nat. Commun.">
        <title>Ectomycorrhizal ecology is imprinted in the genome of the dominant symbiotic fungus Cenococcum geophilum.</title>
        <authorList>
            <consortium name="DOE Joint Genome Institute"/>
            <person name="Peter M."/>
            <person name="Kohler A."/>
            <person name="Ohm R.A."/>
            <person name="Kuo A."/>
            <person name="Krutzmann J."/>
            <person name="Morin E."/>
            <person name="Arend M."/>
            <person name="Barry K.W."/>
            <person name="Binder M."/>
            <person name="Choi C."/>
            <person name="Clum A."/>
            <person name="Copeland A."/>
            <person name="Grisel N."/>
            <person name="Haridas S."/>
            <person name="Kipfer T."/>
            <person name="LaButti K."/>
            <person name="Lindquist E."/>
            <person name="Lipzen A."/>
            <person name="Maire R."/>
            <person name="Meier B."/>
            <person name="Mihaltcheva S."/>
            <person name="Molinier V."/>
            <person name="Murat C."/>
            <person name="Poggeler S."/>
            <person name="Quandt C.A."/>
            <person name="Sperisen C."/>
            <person name="Tritt A."/>
            <person name="Tisserant E."/>
            <person name="Crous P.W."/>
            <person name="Henrissat B."/>
            <person name="Nehls U."/>
            <person name="Egli S."/>
            <person name="Spatafora J.W."/>
            <person name="Grigoriev I.V."/>
            <person name="Martin F.M."/>
        </authorList>
    </citation>
    <scope>NUCLEOTIDE SEQUENCE [LARGE SCALE GENOMIC DNA]</scope>
    <source>
        <strain evidence="1 2">1.58</strain>
    </source>
</reference>
<sequence length="75" mass="8406">MSLSFPTLPDSLDIPRGGLGWGPRTRHLVLTRPAVPLGRIRIHKAFEWEQGQDYINFTALTNSEGSMVRAVDMAR</sequence>
<keyword evidence="2" id="KW-1185">Reference proteome</keyword>